<sequence length="123" mass="13974">MYNLHNSIIYYSMFQITAQGKTIICHEGENLRRVLLRNNIDLYNGQAKIINCRGIGTCGTCALEIEGLVSEANWKDQARRSLPPHSLDKNRRLACQTKVQGDLKLTKYDGFWGQGDNVVWTAE</sequence>
<dbReference type="EMBL" id="CP000806">
    <property type="protein sequence ID" value="ACB50122.1"/>
    <property type="molecule type" value="Genomic_DNA"/>
</dbReference>
<keyword evidence="3" id="KW-1185">Reference proteome</keyword>
<dbReference type="Gene3D" id="3.10.20.30">
    <property type="match status" value="1"/>
</dbReference>
<dbReference type="Proteomes" id="UP000001203">
    <property type="component" value="Chromosome circular"/>
</dbReference>
<evidence type="ECO:0000313" key="2">
    <source>
        <dbReference type="EMBL" id="ACB50122.1"/>
    </source>
</evidence>
<gene>
    <name evidence="2" type="ordered locus">cce_0771</name>
</gene>
<dbReference type="KEGG" id="cyt:cce_0771"/>
<dbReference type="AlphaFoldDB" id="B1WR64"/>
<dbReference type="InterPro" id="IPR001041">
    <property type="entry name" value="2Fe-2S_ferredoxin-type"/>
</dbReference>
<dbReference type="CDD" id="cd00207">
    <property type="entry name" value="fer2"/>
    <property type="match status" value="1"/>
</dbReference>
<protein>
    <recommendedName>
        <fullName evidence="1">2Fe-2S ferredoxin-type domain-containing protein</fullName>
    </recommendedName>
</protein>
<feature type="domain" description="2Fe-2S ferredoxin-type" evidence="1">
    <location>
        <begin position="12"/>
        <end position="111"/>
    </location>
</feature>
<dbReference type="STRING" id="43989.cce_0771"/>
<dbReference type="SUPFAM" id="SSF54292">
    <property type="entry name" value="2Fe-2S ferredoxin-like"/>
    <property type="match status" value="1"/>
</dbReference>
<dbReference type="InterPro" id="IPR036010">
    <property type="entry name" value="2Fe-2S_ferredoxin-like_sf"/>
</dbReference>
<dbReference type="Pfam" id="PF00111">
    <property type="entry name" value="Fer2"/>
    <property type="match status" value="1"/>
</dbReference>
<proteinExistence type="predicted"/>
<dbReference type="GO" id="GO:0051536">
    <property type="term" value="F:iron-sulfur cluster binding"/>
    <property type="evidence" value="ECO:0007669"/>
    <property type="project" value="InterPro"/>
</dbReference>
<evidence type="ECO:0000259" key="1">
    <source>
        <dbReference type="PROSITE" id="PS51085"/>
    </source>
</evidence>
<accession>B1WR64</accession>
<dbReference type="InterPro" id="IPR012675">
    <property type="entry name" value="Beta-grasp_dom_sf"/>
</dbReference>
<reference evidence="2 3" key="1">
    <citation type="journal article" date="2008" name="Proc. Natl. Acad. Sci. U.S.A.">
        <title>The genome of Cyanothece 51142, a unicellular diazotrophic cyanobacterium important in the marine nitrogen cycle.</title>
        <authorList>
            <person name="Welsh E.A."/>
            <person name="Liberton M."/>
            <person name="Stoeckel J."/>
            <person name="Loh T."/>
            <person name="Elvitigala T."/>
            <person name="Wang C."/>
            <person name="Wollam A."/>
            <person name="Fulton R.S."/>
            <person name="Clifton S.W."/>
            <person name="Jacobs J.M."/>
            <person name="Aurora R."/>
            <person name="Ghosh B.K."/>
            <person name="Sherman L.A."/>
            <person name="Smith R.D."/>
            <person name="Wilson R.K."/>
            <person name="Pakrasi H.B."/>
        </authorList>
    </citation>
    <scope>NUCLEOTIDE SEQUENCE [LARGE SCALE GENOMIC DNA]</scope>
    <source>
        <strain evidence="3">ATCC 51142 / BH68</strain>
    </source>
</reference>
<dbReference type="HOGENOM" id="CLU_082632_10_2_3"/>
<dbReference type="eggNOG" id="COG0633">
    <property type="taxonomic scope" value="Bacteria"/>
</dbReference>
<organism evidence="2 3">
    <name type="scientific">Crocosphaera subtropica (strain ATCC 51142 / BH68)</name>
    <name type="common">Cyanothece sp. (strain ATCC 51142)</name>
    <dbReference type="NCBI Taxonomy" id="43989"/>
    <lineage>
        <taxon>Bacteria</taxon>
        <taxon>Bacillati</taxon>
        <taxon>Cyanobacteriota</taxon>
        <taxon>Cyanophyceae</taxon>
        <taxon>Oscillatoriophycideae</taxon>
        <taxon>Chroococcales</taxon>
        <taxon>Aphanothecaceae</taxon>
        <taxon>Crocosphaera</taxon>
        <taxon>Crocosphaera subtropica</taxon>
    </lineage>
</organism>
<name>B1WR64_CROS5</name>
<dbReference type="PROSITE" id="PS51085">
    <property type="entry name" value="2FE2S_FER_2"/>
    <property type="match status" value="1"/>
</dbReference>
<evidence type="ECO:0000313" key="3">
    <source>
        <dbReference type="Proteomes" id="UP000001203"/>
    </source>
</evidence>